<dbReference type="PANTHER" id="PTHR22722:SF14">
    <property type="entry name" value="MEGALIN, ISOFORM A"/>
    <property type="match status" value="1"/>
</dbReference>
<dbReference type="Proteomes" id="UP001353858">
    <property type="component" value="Unassembled WGS sequence"/>
</dbReference>
<feature type="disulfide bond" evidence="13">
    <location>
        <begin position="1055"/>
        <end position="1067"/>
    </location>
</feature>
<evidence type="ECO:0000259" key="17">
    <source>
        <dbReference type="SMART" id="SM00181"/>
    </source>
</evidence>
<accession>A0AAN7SKX4</accession>
<feature type="domain" description="EGF-like" evidence="17">
    <location>
        <begin position="1303"/>
        <end position="1340"/>
    </location>
</feature>
<feature type="domain" description="EGF-like" evidence="17">
    <location>
        <begin position="581"/>
        <end position="616"/>
    </location>
</feature>
<dbReference type="InterPro" id="IPR036055">
    <property type="entry name" value="LDL_receptor-like_sf"/>
</dbReference>
<dbReference type="PROSITE" id="PS50068">
    <property type="entry name" value="LDLRA_2"/>
    <property type="match status" value="12"/>
</dbReference>
<evidence type="ECO:0000313" key="18">
    <source>
        <dbReference type="EMBL" id="KAK4884699.1"/>
    </source>
</evidence>
<dbReference type="SMART" id="SM00181">
    <property type="entry name" value="EGF"/>
    <property type="match status" value="7"/>
</dbReference>
<feature type="domain" description="EGF-like" evidence="17">
    <location>
        <begin position="1262"/>
        <end position="1299"/>
    </location>
</feature>
<feature type="disulfide bond" evidence="13">
    <location>
        <begin position="1094"/>
        <end position="1106"/>
    </location>
</feature>
<evidence type="ECO:0000259" key="16">
    <source>
        <dbReference type="SMART" id="SM00179"/>
    </source>
</evidence>
<dbReference type="GO" id="GO:0005509">
    <property type="term" value="F:calcium ion binding"/>
    <property type="evidence" value="ECO:0007669"/>
    <property type="project" value="InterPro"/>
</dbReference>
<feature type="disulfide bond" evidence="13">
    <location>
        <begin position="1181"/>
        <end position="1199"/>
    </location>
</feature>
<dbReference type="SMART" id="SM00135">
    <property type="entry name" value="LY"/>
    <property type="match status" value="12"/>
</dbReference>
<feature type="disulfide bond" evidence="13">
    <location>
        <begin position="1144"/>
        <end position="1162"/>
    </location>
</feature>
<dbReference type="GO" id="GO:0006898">
    <property type="term" value="P:receptor-mediated endocytosis"/>
    <property type="evidence" value="ECO:0007669"/>
    <property type="project" value="TreeGrafter"/>
</dbReference>
<keyword evidence="19" id="KW-1185">Reference proteome</keyword>
<dbReference type="SMART" id="SM00179">
    <property type="entry name" value="EGF_CA"/>
    <property type="match status" value="5"/>
</dbReference>
<feature type="disulfide bond" evidence="13">
    <location>
        <begin position="1156"/>
        <end position="1171"/>
    </location>
</feature>
<feature type="repeat" description="LDL-receptor class B" evidence="14">
    <location>
        <begin position="490"/>
        <end position="532"/>
    </location>
</feature>
<feature type="repeat" description="LDL-receptor class B" evidence="14">
    <location>
        <begin position="446"/>
        <end position="489"/>
    </location>
</feature>
<feature type="disulfide bond" evidence="13">
    <location>
        <begin position="982"/>
        <end position="1000"/>
    </location>
</feature>
<dbReference type="PROSITE" id="PS51120">
    <property type="entry name" value="LDLRB"/>
    <property type="match status" value="3"/>
</dbReference>
<dbReference type="InterPro" id="IPR026823">
    <property type="entry name" value="cEGF"/>
</dbReference>
<dbReference type="SUPFAM" id="SSF57184">
    <property type="entry name" value="Growth factor receptor domain"/>
    <property type="match status" value="1"/>
</dbReference>
<feature type="repeat" description="LDL-receptor class B" evidence="14">
    <location>
        <begin position="358"/>
        <end position="402"/>
    </location>
</feature>
<dbReference type="InterPro" id="IPR002172">
    <property type="entry name" value="LDrepeatLR_classA_rpt"/>
</dbReference>
<organism evidence="18 19">
    <name type="scientific">Aquatica leii</name>
    <dbReference type="NCBI Taxonomy" id="1421715"/>
    <lineage>
        <taxon>Eukaryota</taxon>
        <taxon>Metazoa</taxon>
        <taxon>Ecdysozoa</taxon>
        <taxon>Arthropoda</taxon>
        <taxon>Hexapoda</taxon>
        <taxon>Insecta</taxon>
        <taxon>Pterygota</taxon>
        <taxon>Neoptera</taxon>
        <taxon>Endopterygota</taxon>
        <taxon>Coleoptera</taxon>
        <taxon>Polyphaga</taxon>
        <taxon>Elateriformia</taxon>
        <taxon>Elateroidea</taxon>
        <taxon>Lampyridae</taxon>
        <taxon>Luciolinae</taxon>
        <taxon>Aquatica</taxon>
    </lineage>
</organism>
<evidence type="ECO:0000256" key="2">
    <source>
        <dbReference type="ARBA" id="ARBA00009939"/>
    </source>
</evidence>
<dbReference type="Pfam" id="PF00058">
    <property type="entry name" value="Ldl_recept_b"/>
    <property type="match status" value="1"/>
</dbReference>
<comment type="caution">
    <text evidence="13">Lacks conserved residue(s) required for the propagation of feature annotation.</text>
</comment>
<dbReference type="InterPro" id="IPR009030">
    <property type="entry name" value="Growth_fac_rcpt_cys_sf"/>
</dbReference>
<dbReference type="Pfam" id="PF00057">
    <property type="entry name" value="Ldl_recept_a"/>
    <property type="match status" value="12"/>
</dbReference>
<dbReference type="Gene3D" id="4.10.400.10">
    <property type="entry name" value="Low-density Lipoprotein Receptor"/>
    <property type="match status" value="12"/>
</dbReference>
<evidence type="ECO:0000256" key="7">
    <source>
        <dbReference type="ARBA" id="ARBA00022737"/>
    </source>
</evidence>
<evidence type="ECO:0000256" key="5">
    <source>
        <dbReference type="ARBA" id="ARBA00022692"/>
    </source>
</evidence>
<dbReference type="FunFam" id="2.10.25.10:FF:000240">
    <property type="entry name" value="Vitamin K-dependent protein S"/>
    <property type="match status" value="1"/>
</dbReference>
<feature type="disulfide bond" evidence="13">
    <location>
        <begin position="975"/>
        <end position="987"/>
    </location>
</feature>
<gene>
    <name evidence="18" type="ORF">RN001_000970</name>
</gene>
<dbReference type="PROSITE" id="PS01209">
    <property type="entry name" value="LDLRA_1"/>
    <property type="match status" value="7"/>
</dbReference>
<feature type="domain" description="EGF-like" evidence="17">
    <location>
        <begin position="891"/>
        <end position="928"/>
    </location>
</feature>
<comment type="subcellular location">
    <subcellularLocation>
        <location evidence="1">Membrane</location>
        <topology evidence="1">Single-pass type I membrane protein</topology>
    </subcellularLocation>
</comment>
<keyword evidence="5 15" id="KW-0812">Transmembrane</keyword>
<protein>
    <recommendedName>
        <fullName evidence="20">Vitellogenin receptor</fullName>
    </recommendedName>
</protein>
<evidence type="ECO:0000256" key="3">
    <source>
        <dbReference type="ARBA" id="ARBA00022536"/>
    </source>
</evidence>
<comment type="similarity">
    <text evidence="2">Belongs to the LDLR family.</text>
</comment>
<dbReference type="EMBL" id="JARPUR010000001">
    <property type="protein sequence ID" value="KAK4884699.1"/>
    <property type="molecule type" value="Genomic_DNA"/>
</dbReference>
<feature type="disulfide bond" evidence="13">
    <location>
        <begin position="1101"/>
        <end position="1119"/>
    </location>
</feature>
<feature type="disulfide bond" evidence="13">
    <location>
        <begin position="51"/>
        <end position="66"/>
    </location>
</feature>
<dbReference type="CDD" id="cd00112">
    <property type="entry name" value="LDLa"/>
    <property type="match status" value="11"/>
</dbReference>
<dbReference type="SUPFAM" id="SSF63825">
    <property type="entry name" value="YWTD domain"/>
    <property type="match status" value="3"/>
</dbReference>
<dbReference type="InterPro" id="IPR023415">
    <property type="entry name" value="LDLR_class-A_CS"/>
</dbReference>
<evidence type="ECO:0008006" key="20">
    <source>
        <dbReference type="Google" id="ProtNLM"/>
    </source>
</evidence>
<feature type="domain" description="EGF-like calcium-binding" evidence="16">
    <location>
        <begin position="240"/>
        <end position="274"/>
    </location>
</feature>
<feature type="disulfide bond" evidence="13">
    <location>
        <begin position="91"/>
        <end position="106"/>
    </location>
</feature>
<evidence type="ECO:0000256" key="12">
    <source>
        <dbReference type="ARBA" id="ARBA00023180"/>
    </source>
</evidence>
<feature type="disulfide bond" evidence="13">
    <location>
        <begin position="953"/>
        <end position="968"/>
    </location>
</feature>
<dbReference type="Gene3D" id="2.120.10.30">
    <property type="entry name" value="TolB, C-terminal domain"/>
    <property type="match status" value="3"/>
</dbReference>
<evidence type="ECO:0000256" key="11">
    <source>
        <dbReference type="ARBA" id="ARBA00023170"/>
    </source>
</evidence>
<dbReference type="Pfam" id="PF07645">
    <property type="entry name" value="EGF_CA"/>
    <property type="match status" value="1"/>
</dbReference>
<dbReference type="FunFam" id="4.10.400.10:FF:000002">
    <property type="entry name" value="Low-density lipoprotein receptor-related protein 1"/>
    <property type="match status" value="1"/>
</dbReference>
<dbReference type="SMART" id="SM00192">
    <property type="entry name" value="LDLa"/>
    <property type="match status" value="12"/>
</dbReference>
<keyword evidence="11" id="KW-0675">Receptor</keyword>
<feature type="domain" description="EGF-like" evidence="17">
    <location>
        <begin position="155"/>
        <end position="189"/>
    </location>
</feature>
<feature type="disulfide bond" evidence="13">
    <location>
        <begin position="1137"/>
        <end position="1149"/>
    </location>
</feature>
<dbReference type="SUPFAM" id="SSF57424">
    <property type="entry name" value="LDL receptor-like module"/>
    <property type="match status" value="12"/>
</dbReference>
<dbReference type="InterPro" id="IPR000033">
    <property type="entry name" value="LDLR_classB_rpt"/>
</dbReference>
<evidence type="ECO:0000256" key="15">
    <source>
        <dbReference type="SAM" id="Phobius"/>
    </source>
</evidence>
<feature type="domain" description="EGF-like" evidence="17">
    <location>
        <begin position="278"/>
        <end position="314"/>
    </location>
</feature>
<dbReference type="Pfam" id="PF14670">
    <property type="entry name" value="FXa_inhibition"/>
    <property type="match status" value="2"/>
</dbReference>
<feature type="transmembrane region" description="Helical" evidence="15">
    <location>
        <begin position="1658"/>
        <end position="1681"/>
    </location>
</feature>
<evidence type="ECO:0000256" key="14">
    <source>
        <dbReference type="PROSITE-ProRule" id="PRU00461"/>
    </source>
</evidence>
<feature type="disulfide bond" evidence="13">
    <location>
        <begin position="123"/>
        <end position="141"/>
    </location>
</feature>
<dbReference type="InterPro" id="IPR011042">
    <property type="entry name" value="6-blade_b-propeller_TolB-like"/>
</dbReference>
<feature type="disulfide bond" evidence="13">
    <location>
        <begin position="1024"/>
        <end position="1042"/>
    </location>
</feature>
<dbReference type="SUPFAM" id="SSF57196">
    <property type="entry name" value="EGF/Laminin"/>
    <property type="match status" value="3"/>
</dbReference>
<dbReference type="InterPro" id="IPR051221">
    <property type="entry name" value="LDLR-related"/>
</dbReference>
<feature type="domain" description="EGF-like calcium-binding" evidence="16">
    <location>
        <begin position="578"/>
        <end position="616"/>
    </location>
</feature>
<keyword evidence="3" id="KW-0245">EGF-like domain</keyword>
<comment type="caution">
    <text evidence="18">The sequence shown here is derived from an EMBL/GenBank/DDBJ whole genome shotgun (WGS) entry which is preliminary data.</text>
</comment>
<keyword evidence="10 13" id="KW-1015">Disulfide bond</keyword>
<feature type="domain" description="EGF-like calcium-binding" evidence="16">
    <location>
        <begin position="1300"/>
        <end position="1340"/>
    </location>
</feature>
<evidence type="ECO:0000256" key="8">
    <source>
        <dbReference type="ARBA" id="ARBA00022989"/>
    </source>
</evidence>
<dbReference type="FunFam" id="2.10.25.10:FF:000037">
    <property type="entry name" value="Signal peptide, CUB domain and EGF-like domain-containing 2"/>
    <property type="match status" value="1"/>
</dbReference>
<keyword evidence="4" id="KW-0254">Endocytosis</keyword>
<feature type="disulfide bond" evidence="13">
    <location>
        <begin position="1174"/>
        <end position="1186"/>
    </location>
</feature>
<evidence type="ECO:0000256" key="10">
    <source>
        <dbReference type="ARBA" id="ARBA00023157"/>
    </source>
</evidence>
<evidence type="ECO:0000256" key="9">
    <source>
        <dbReference type="ARBA" id="ARBA00023136"/>
    </source>
</evidence>
<sequence>MFSTKYIEIGVIQIIACFVIKLAYGLENRCISNLDFPCVTTNQCIPKTKRCDGQRDCLDESDEWDCDTYRCEEPLWFRCKNKECISHAYICDSENDCGDNSDEEKCSSSLIVPQNCSKGQWQCSDHLCILSEWVCNGKEDCLDGSDETVGCEHNKCDGFKCKNGQCIYNQWHCDGIKDCKDGTDELNCSTPVKPSECKLEQNMIFCNGSCIALKHFCEEDAYCTDVHDRSIMCRNNNKTCKNLSCSYQCVMTDLGAKCVCAEGYQLSNDMVTCTDINECNIYGICDQKCKNTPGSYNCYCDQHYQLQADKKTCKAKVGEALLVFSSKTEIRGYYLNSGIYFPIAQNLTQSIGVAFDGRYMYWTEIMVGHERIVKALEDGSHKQVLVTSGLDMPEDLAVDFITGNIYFTDAEMKHIGVCTNDGMYCTILVNKDVQNPRSIVLYPQKGLMYWTDWGKRPEIARAKMDGTNDISFVANAIYWPNGLALDIPNERLYWVDAKIMTLQSIKLDGTGRRIILENIIKHPYALDVFENQVFWSDWLTNTIESCDKFTGKNHNVLIKQKNNIYGVHVYHPATQTYDRNPCAMSFCSHICLLSGTGYVCACPENKILGTDKHSCRAAERDQVLIASSPNRLILFQHQELGKHNETVLPVLVNNVSAMTYSSNTGILFISEASSRSIVAIDIQNGLREPVTREKSVDLVISMDFDNVGNNIYWCDSVRSTVEVLSLNSISRAILLSDMDKETPISIAVVPNEGVMFVAFQKPNQLAHIDRMNMDGSHRIHIVEKQLMGPIHLLHDATLNRMFWADTGNGIIESTSIEGDDRHGFQSLHQSPIAITSLNKNLFWINHNSKKLFWANKINGGEGVKGIELELISNMTLNNIISIMPRKVEPHPCLKDNGNCSHVCIPNYKEAVCACPFGLKLTTDKQTCIRGSYCELNEFYCNQSNVCIKQEQRCNHYKNCLFGEDEKNCSYHHLKCDSNQFQCKNKVCIKKELVCNSKYDCVDKSDEDNCNKDKTSKCPSNNFKCLNGDCIESKLLCNGKKDCTDGSDEKCTNFTCASHQFRCKDGSCIPYKWECDHEFDCNDKSDEHQNCKYRCEPPNFRCSNGLCIDSKLKCNIVDDCGDSSDEVNCNHSPPTKNCRPNEFRCLDNTCINMRFRCSGHAECSSGEDELNCTNCQTNEFQCNNKKCIRTDWLCDHTDDCGDGSDESIQVCAHEPDINLHESMSSCNQKFRCKNGKCIEKVLLCNDVDDCDDGSDEFGLCTSACSRNNNPCAQICVKTPSGPQCECDKGFVLRGDGKTCIDVKECLSEPPVCSQICVETHGSYACSCRDGFILRTDMKSCKSSGDAMSFIFTSSNEIYQLLPRNYTLRLLYTDNVSTISGLDIQIEQNQLYFSIEKTQSLHRINLNNNYHDYITDIGYPQKLSVDWITQNVYFVNNNFPRSSIRMCNFESKFCAHVVDAGINNNVTSIAVESLEKLLFYAAHNSYIFGTYGTFIYKCNLDGSNLEKVIKMDSNAISGMTFNTYTRTLFYIHSVGNIYKTDYDGHNQLKIITNYTNPSSLTMFEDHLYFYTPIGYISRCPLYSNYQACNSFKIHQSFTDLFVIHQSSVQPQTPNICNNMCTDLCVPVKDVPKCICNDEYENECQQIKVEVSHNASSSGSLTTIIVITVIIMATAIAGSIYYYIQRKHSGSFTISMRFQNPLYGCPQPDNLHEKILNPGEHEYFNPIDNQEDQLKQNRLLSNKLNF</sequence>
<feature type="domain" description="EGF-like calcium-binding" evidence="16">
    <location>
        <begin position="275"/>
        <end position="314"/>
    </location>
</feature>
<dbReference type="InterPro" id="IPR018097">
    <property type="entry name" value="EGF_Ca-bd_CS"/>
</dbReference>
<dbReference type="InterPro" id="IPR049883">
    <property type="entry name" value="NOTCH1_EGF-like"/>
</dbReference>
<dbReference type="CDD" id="cd00054">
    <property type="entry name" value="EGF_CA"/>
    <property type="match status" value="1"/>
</dbReference>
<feature type="domain" description="EGF-like calcium-binding" evidence="16">
    <location>
        <begin position="1245"/>
        <end position="1299"/>
    </location>
</feature>
<feature type="disulfide bond" evidence="13">
    <location>
        <begin position="1113"/>
        <end position="1128"/>
    </location>
</feature>
<feature type="domain" description="EGF-like" evidence="17">
    <location>
        <begin position="239"/>
        <end position="274"/>
    </location>
</feature>
<keyword evidence="12" id="KW-0325">Glycoprotein</keyword>
<feature type="disulfide bond" evidence="13">
    <location>
        <begin position="1017"/>
        <end position="1029"/>
    </location>
</feature>
<keyword evidence="7" id="KW-0677">Repeat</keyword>
<dbReference type="InterPro" id="IPR000742">
    <property type="entry name" value="EGF"/>
</dbReference>
<dbReference type="GO" id="GO:0016324">
    <property type="term" value="C:apical plasma membrane"/>
    <property type="evidence" value="ECO:0007669"/>
    <property type="project" value="TreeGrafter"/>
</dbReference>
<feature type="disulfide bond" evidence="13">
    <location>
        <begin position="116"/>
        <end position="128"/>
    </location>
</feature>
<feature type="disulfide bond" evidence="13">
    <location>
        <begin position="1231"/>
        <end position="1249"/>
    </location>
</feature>
<feature type="disulfide bond" evidence="13">
    <location>
        <begin position="161"/>
        <end position="179"/>
    </location>
</feature>
<dbReference type="FunFam" id="2.120.10.30:FF:000241">
    <property type="entry name" value="Low-density lipoprotein receptor-related protein 6"/>
    <property type="match status" value="1"/>
</dbReference>
<dbReference type="FunFam" id="2.10.25.10:FF:000009">
    <property type="entry name" value="Low-density lipoprotein receptor isoform 1"/>
    <property type="match status" value="1"/>
</dbReference>
<dbReference type="GO" id="GO:0043235">
    <property type="term" value="C:receptor complex"/>
    <property type="evidence" value="ECO:0007669"/>
    <property type="project" value="TreeGrafter"/>
</dbReference>
<dbReference type="PRINTS" id="PR00261">
    <property type="entry name" value="LDLRECEPTOR"/>
</dbReference>
<feature type="disulfide bond" evidence="13">
    <location>
        <begin position="994"/>
        <end position="1009"/>
    </location>
</feature>
<evidence type="ECO:0000313" key="19">
    <source>
        <dbReference type="Proteomes" id="UP001353858"/>
    </source>
</evidence>
<keyword evidence="9 15" id="KW-0472">Membrane</keyword>
<feature type="disulfide bond" evidence="13">
    <location>
        <begin position="1062"/>
        <end position="1080"/>
    </location>
</feature>
<reference evidence="19" key="1">
    <citation type="submission" date="2023-01" db="EMBL/GenBank/DDBJ databases">
        <title>Key to firefly adult light organ development and bioluminescence: homeobox transcription factors regulate luciferase expression and transportation to peroxisome.</title>
        <authorList>
            <person name="Fu X."/>
        </authorList>
    </citation>
    <scope>NUCLEOTIDE SEQUENCE [LARGE SCALE GENOMIC DNA]</scope>
</reference>
<dbReference type="Gene3D" id="2.10.25.10">
    <property type="entry name" value="Laminin"/>
    <property type="match status" value="4"/>
</dbReference>
<dbReference type="InterPro" id="IPR001881">
    <property type="entry name" value="EGF-like_Ca-bd_dom"/>
</dbReference>
<dbReference type="PANTHER" id="PTHR22722">
    <property type="entry name" value="LOW-DENSITY LIPOPROTEIN RECEPTOR-RELATED PROTEIN 2-RELATED"/>
    <property type="match status" value="1"/>
</dbReference>
<dbReference type="Pfam" id="PF12662">
    <property type="entry name" value="cEGF"/>
    <property type="match status" value="1"/>
</dbReference>
<evidence type="ECO:0000256" key="1">
    <source>
        <dbReference type="ARBA" id="ARBA00004479"/>
    </source>
</evidence>
<name>A0AAN7SKX4_9COLE</name>
<feature type="disulfide bond" evidence="13">
    <location>
        <begin position="79"/>
        <end position="97"/>
    </location>
</feature>
<feature type="disulfide bond" evidence="13">
    <location>
        <begin position="173"/>
        <end position="188"/>
    </location>
</feature>
<dbReference type="PROSITE" id="PS01187">
    <property type="entry name" value="EGF_CA"/>
    <property type="match status" value="1"/>
</dbReference>
<keyword evidence="6" id="KW-0732">Signal</keyword>
<keyword evidence="8 15" id="KW-1133">Transmembrane helix</keyword>
<dbReference type="GO" id="GO:0042562">
    <property type="term" value="F:hormone binding"/>
    <property type="evidence" value="ECO:0007669"/>
    <property type="project" value="TreeGrafter"/>
</dbReference>
<proteinExistence type="inferred from homology"/>
<evidence type="ECO:0000256" key="6">
    <source>
        <dbReference type="ARBA" id="ARBA00022729"/>
    </source>
</evidence>
<evidence type="ECO:0000256" key="13">
    <source>
        <dbReference type="PROSITE-ProRule" id="PRU00124"/>
    </source>
</evidence>
<evidence type="ECO:0000256" key="4">
    <source>
        <dbReference type="ARBA" id="ARBA00022583"/>
    </source>
</evidence>